<dbReference type="Proteomes" id="UP000593910">
    <property type="component" value="Chromosome"/>
</dbReference>
<evidence type="ECO:0000256" key="1">
    <source>
        <dbReference type="SAM" id="Coils"/>
    </source>
</evidence>
<dbReference type="PROSITE" id="PS50887">
    <property type="entry name" value="GGDEF"/>
    <property type="match status" value="1"/>
</dbReference>
<proteinExistence type="predicted"/>
<dbReference type="PROSITE" id="PS50883">
    <property type="entry name" value="EAL"/>
    <property type="match status" value="1"/>
</dbReference>
<keyword evidence="2" id="KW-0472">Membrane</keyword>
<sequence length="667" mass="77037">MKSKSQQWVYFTLLVSFGLLMYSLLISYKNLHRSSTLLKDLSTEQVTLSYYANHLNYTVKKNQSDILQYLSLHNNLDLLNMQEAQKKIQSDIKKLKKLTQLKPNFSKKLEKTLLTIEKRAIGYNLVQQSLITAVNSHDTEDIKDALIGFDMITSKFSHDISILMNEVKTSLTQQISILQETNQQNSLILIFSFIFASFLIIISVYKFHSANVKISKQLLLKEEAQNGLKNAQKQLLLYNENLENEITKKTQELHKKIYSNFLSGLPNRNKLLEDGNKYDFAKMAILNIDKFQSFNDVYGEEVGNVALKQTAQWLIEHVDTQEYSLYHLGGDEFVITSIDRYINNTKFIDFIQKLLNEYKNVSFTYEDKSYQFIMSSGITFSGENKMLAYADMALKDAKKKNIPFSVFEDDKKLERSHQEDMEIQKKLLYGLENNGLTSYFQPIVPVKETTHPVKYESLVRLIDEEGKVIPPFKFLDIAKQNRVYYKVTKQVIHNTLNTIQKYKVPCSINLSLTDIKNERTIKYLYSVLDEFDLTELLTIELLETEDFDNYEEVYSFCMKIRTYGIKIALDDFGSGYSNFTHILHLPVDYIKIDASLISNIDRDLSSQIMVETIVVLAKKLNVETIAEFVSSEDILDMVKSLGVDYVQGFHIGKPLPIEDQLSTTSIA</sequence>
<evidence type="ECO:0000313" key="6">
    <source>
        <dbReference type="Proteomes" id="UP000593910"/>
    </source>
</evidence>
<reference evidence="5 6" key="1">
    <citation type="submission" date="2019-06" db="EMBL/GenBank/DDBJ databases">
        <title>Sulfurimonas gotlandica sp. nov., a chemoautotrophic and psychrotolerant epsilonproteobacterium isolated from a pelagic redoxcline, and an emended description of the genus Sulfurimonas.</title>
        <authorList>
            <person name="Wang S."/>
            <person name="Jiang L."/>
            <person name="Shao Z."/>
        </authorList>
    </citation>
    <scope>NUCLEOTIDE SEQUENCE [LARGE SCALE GENOMIC DNA]</scope>
    <source>
        <strain evidence="5 6">B2</strain>
    </source>
</reference>
<evidence type="ECO:0000259" key="4">
    <source>
        <dbReference type="PROSITE" id="PS50887"/>
    </source>
</evidence>
<keyword evidence="1" id="KW-0175">Coiled coil</keyword>
<keyword evidence="2" id="KW-1133">Transmembrane helix</keyword>
<accession>A0A7M1ATB8</accession>
<dbReference type="InterPro" id="IPR043128">
    <property type="entry name" value="Rev_trsase/Diguanyl_cyclase"/>
</dbReference>
<feature type="domain" description="EAL" evidence="3">
    <location>
        <begin position="420"/>
        <end position="667"/>
    </location>
</feature>
<dbReference type="PANTHER" id="PTHR33121:SF79">
    <property type="entry name" value="CYCLIC DI-GMP PHOSPHODIESTERASE PDED-RELATED"/>
    <property type="match status" value="1"/>
</dbReference>
<dbReference type="KEGG" id="smax:FJR03_02325"/>
<dbReference type="EMBL" id="CP041165">
    <property type="protein sequence ID" value="QOP40640.1"/>
    <property type="molecule type" value="Genomic_DNA"/>
</dbReference>
<organism evidence="5 6">
    <name type="scientific">Sulfurimonas marina</name>
    <dbReference type="NCBI Taxonomy" id="2590551"/>
    <lineage>
        <taxon>Bacteria</taxon>
        <taxon>Pseudomonadati</taxon>
        <taxon>Campylobacterota</taxon>
        <taxon>Epsilonproteobacteria</taxon>
        <taxon>Campylobacterales</taxon>
        <taxon>Sulfurimonadaceae</taxon>
        <taxon>Sulfurimonas</taxon>
    </lineage>
</organism>
<keyword evidence="6" id="KW-1185">Reference proteome</keyword>
<dbReference type="Gene3D" id="3.30.70.270">
    <property type="match status" value="1"/>
</dbReference>
<dbReference type="SUPFAM" id="SSF141868">
    <property type="entry name" value="EAL domain-like"/>
    <property type="match status" value="1"/>
</dbReference>
<gene>
    <name evidence="5" type="ORF">FJR03_02325</name>
</gene>
<dbReference type="Pfam" id="PF00990">
    <property type="entry name" value="GGDEF"/>
    <property type="match status" value="1"/>
</dbReference>
<dbReference type="Gene3D" id="3.20.20.450">
    <property type="entry name" value="EAL domain"/>
    <property type="match status" value="1"/>
</dbReference>
<dbReference type="AlphaFoldDB" id="A0A7M1ATB8"/>
<dbReference type="SMART" id="SM00267">
    <property type="entry name" value="GGDEF"/>
    <property type="match status" value="1"/>
</dbReference>
<dbReference type="NCBIfam" id="TIGR00254">
    <property type="entry name" value="GGDEF"/>
    <property type="match status" value="1"/>
</dbReference>
<dbReference type="InterPro" id="IPR000160">
    <property type="entry name" value="GGDEF_dom"/>
</dbReference>
<name>A0A7M1ATB8_9BACT</name>
<feature type="domain" description="GGDEF" evidence="4">
    <location>
        <begin position="279"/>
        <end position="409"/>
    </location>
</feature>
<dbReference type="SMART" id="SM00052">
    <property type="entry name" value="EAL"/>
    <property type="match status" value="1"/>
</dbReference>
<dbReference type="PANTHER" id="PTHR33121">
    <property type="entry name" value="CYCLIC DI-GMP PHOSPHODIESTERASE PDEF"/>
    <property type="match status" value="1"/>
</dbReference>
<dbReference type="Pfam" id="PF00563">
    <property type="entry name" value="EAL"/>
    <property type="match status" value="1"/>
</dbReference>
<evidence type="ECO:0000259" key="3">
    <source>
        <dbReference type="PROSITE" id="PS50883"/>
    </source>
</evidence>
<dbReference type="CDD" id="cd01948">
    <property type="entry name" value="EAL"/>
    <property type="match status" value="1"/>
</dbReference>
<keyword evidence="2" id="KW-0812">Transmembrane</keyword>
<evidence type="ECO:0000313" key="5">
    <source>
        <dbReference type="EMBL" id="QOP40640.1"/>
    </source>
</evidence>
<dbReference type="CDD" id="cd01949">
    <property type="entry name" value="GGDEF"/>
    <property type="match status" value="1"/>
</dbReference>
<dbReference type="InterPro" id="IPR050706">
    <property type="entry name" value="Cyclic-di-GMP_PDE-like"/>
</dbReference>
<dbReference type="InterPro" id="IPR029787">
    <property type="entry name" value="Nucleotide_cyclase"/>
</dbReference>
<dbReference type="InterPro" id="IPR035919">
    <property type="entry name" value="EAL_sf"/>
</dbReference>
<feature type="transmembrane region" description="Helical" evidence="2">
    <location>
        <begin position="6"/>
        <end position="25"/>
    </location>
</feature>
<feature type="transmembrane region" description="Helical" evidence="2">
    <location>
        <begin position="187"/>
        <end position="207"/>
    </location>
</feature>
<feature type="coiled-coil region" evidence="1">
    <location>
        <begin position="214"/>
        <end position="248"/>
    </location>
</feature>
<dbReference type="GO" id="GO:0071111">
    <property type="term" value="F:cyclic-guanylate-specific phosphodiesterase activity"/>
    <property type="evidence" value="ECO:0007669"/>
    <property type="project" value="InterPro"/>
</dbReference>
<dbReference type="SUPFAM" id="SSF55073">
    <property type="entry name" value="Nucleotide cyclase"/>
    <property type="match status" value="1"/>
</dbReference>
<protein>
    <submittedName>
        <fullName evidence="5">Bifunctional diguanylate cyclase/phosphodiesterase</fullName>
    </submittedName>
</protein>
<evidence type="ECO:0000256" key="2">
    <source>
        <dbReference type="SAM" id="Phobius"/>
    </source>
</evidence>
<dbReference type="InterPro" id="IPR001633">
    <property type="entry name" value="EAL_dom"/>
</dbReference>
<dbReference type="RefSeq" id="WP_193114061.1">
    <property type="nucleotide sequence ID" value="NZ_CP041165.1"/>
</dbReference>